<comment type="similarity">
    <text evidence="2 8">Belongs to the GSP F family.</text>
</comment>
<dbReference type="AlphaFoldDB" id="A0A8S0Y347"/>
<dbReference type="PRINTS" id="PR00812">
    <property type="entry name" value="BCTERIALGSPF"/>
</dbReference>
<name>A0A8S0Y347_9FIRM</name>
<evidence type="ECO:0000313" key="11">
    <source>
        <dbReference type="EMBL" id="CAA7601595.1"/>
    </source>
</evidence>
<protein>
    <submittedName>
        <fullName evidence="11">Type II secretion system (T2SS), protein F</fullName>
    </submittedName>
    <submittedName>
        <fullName evidence="12">Type II secretory pathway, component PulF</fullName>
    </submittedName>
</protein>
<evidence type="ECO:0000256" key="1">
    <source>
        <dbReference type="ARBA" id="ARBA00004651"/>
    </source>
</evidence>
<dbReference type="GO" id="GO:0009306">
    <property type="term" value="P:protein secretion"/>
    <property type="evidence" value="ECO:0007669"/>
    <property type="project" value="InterPro"/>
</dbReference>
<dbReference type="Gene3D" id="1.20.81.30">
    <property type="entry name" value="Type II secretion system (T2SS), domain F"/>
    <property type="match status" value="2"/>
</dbReference>
<evidence type="ECO:0000313" key="13">
    <source>
        <dbReference type="Proteomes" id="UP001071230"/>
    </source>
</evidence>
<evidence type="ECO:0000256" key="6">
    <source>
        <dbReference type="ARBA" id="ARBA00022989"/>
    </source>
</evidence>
<evidence type="ECO:0000256" key="2">
    <source>
        <dbReference type="ARBA" id="ARBA00005745"/>
    </source>
</evidence>
<evidence type="ECO:0000256" key="7">
    <source>
        <dbReference type="ARBA" id="ARBA00023136"/>
    </source>
</evidence>
<feature type="transmembrane region" description="Helical" evidence="9">
    <location>
        <begin position="166"/>
        <end position="188"/>
    </location>
</feature>
<dbReference type="Pfam" id="PF00482">
    <property type="entry name" value="T2SSF"/>
    <property type="match status" value="2"/>
</dbReference>
<dbReference type="RefSeq" id="WP_240985101.1">
    <property type="nucleotide sequence ID" value="NZ_CDGJ01000037.1"/>
</dbReference>
<keyword evidence="4" id="KW-1003">Cell membrane</keyword>
<keyword evidence="6 9" id="KW-1133">Transmembrane helix</keyword>
<dbReference type="KEGG" id="aacx:DEACI_2262"/>
<evidence type="ECO:0000256" key="4">
    <source>
        <dbReference type="ARBA" id="ARBA00022475"/>
    </source>
</evidence>
<keyword evidence="13" id="KW-1185">Reference proteome</keyword>
<evidence type="ECO:0000256" key="8">
    <source>
        <dbReference type="RuleBase" id="RU003923"/>
    </source>
</evidence>
<dbReference type="EMBL" id="CDGJ01000037">
    <property type="protein sequence ID" value="CEJ07082.1"/>
    <property type="molecule type" value="Genomic_DNA"/>
</dbReference>
<feature type="transmembrane region" description="Helical" evidence="9">
    <location>
        <begin position="371"/>
        <end position="392"/>
    </location>
</feature>
<dbReference type="PANTHER" id="PTHR30012:SF0">
    <property type="entry name" value="TYPE II SECRETION SYSTEM PROTEIN F-RELATED"/>
    <property type="match status" value="1"/>
</dbReference>
<keyword evidence="5 8" id="KW-0812">Transmembrane</keyword>
<accession>A0A8S0Y347</accession>
<dbReference type="Proteomes" id="UP001071230">
    <property type="component" value="Unassembled WGS sequence"/>
</dbReference>
<dbReference type="PANTHER" id="PTHR30012">
    <property type="entry name" value="GENERAL SECRETION PATHWAY PROTEIN"/>
    <property type="match status" value="1"/>
</dbReference>
<dbReference type="InterPro" id="IPR018076">
    <property type="entry name" value="T2SS_GspF_dom"/>
</dbReference>
<evidence type="ECO:0000259" key="10">
    <source>
        <dbReference type="Pfam" id="PF00482"/>
    </source>
</evidence>
<reference evidence="12" key="1">
    <citation type="submission" date="2014-11" db="EMBL/GenBank/DDBJ databases">
        <authorList>
            <person name="Hornung B.V."/>
        </authorList>
    </citation>
    <scope>NUCLEOTIDE SEQUENCE</scope>
    <source>
        <strain evidence="12">INE</strain>
    </source>
</reference>
<dbReference type="EMBL" id="LR746496">
    <property type="protein sequence ID" value="CAA7601595.1"/>
    <property type="molecule type" value="Genomic_DNA"/>
</dbReference>
<feature type="domain" description="Type II secretion system protein GspF" evidence="10">
    <location>
        <begin position="268"/>
        <end position="390"/>
    </location>
</feature>
<evidence type="ECO:0000256" key="5">
    <source>
        <dbReference type="ARBA" id="ARBA00022692"/>
    </source>
</evidence>
<proteinExistence type="inferred from homology"/>
<dbReference type="InterPro" id="IPR003004">
    <property type="entry name" value="GspF/PilC"/>
</dbReference>
<dbReference type="Proteomes" id="UP000836597">
    <property type="component" value="Chromosome"/>
</dbReference>
<comment type="subcellular location">
    <subcellularLocation>
        <location evidence="1 8">Cell membrane</location>
        <topology evidence="1 8">Multi-pass membrane protein</topology>
    </subcellularLocation>
</comment>
<dbReference type="InterPro" id="IPR001992">
    <property type="entry name" value="T2SS_GspF/T4SS_PilC_CS"/>
</dbReference>
<feature type="domain" description="Type II secretion system protein GspF" evidence="10">
    <location>
        <begin position="66"/>
        <end position="189"/>
    </location>
</feature>
<dbReference type="PROSITE" id="PS00874">
    <property type="entry name" value="T2SP_F"/>
    <property type="match status" value="1"/>
</dbReference>
<evidence type="ECO:0000313" key="12">
    <source>
        <dbReference type="EMBL" id="CEJ07082.1"/>
    </source>
</evidence>
<sequence>MKRASCVWKAVDASGAMHRGIWEIADPAQTRALLFKCGYFPVSIRRRRPVFPPFLFKDTKSMWSGFVGRLSALLAAGIPLLQALDIVVLQEDDPSAETLWRQLREKVASGNDLSAALSALDCRLPLYALAMLRGGEHSGDIISALKNLAEELDQERNFTRKIQGALGYPLLLSGAALGVLYAMGMWVLPVYERLFRSLQADLPWPTRVIFLLARHLSAFSLVSAAAPPVLLLYFRLRYGEEWLGRIRGWLGRLPLLKKVYRLRELLHFSRVMGMLLQAGVTLDKALDVAEGTAESGAMNRMITHLKEGVRQGRTLVPILRADDLLPVAAREMLGVGEEAGQWDKMFNHVADMLGAELEELLDRAAKLLEPALILVLAGLIGVIAAGVLLPVFDLGTHLQ</sequence>
<keyword evidence="3 8" id="KW-0813">Transport</keyword>
<dbReference type="GO" id="GO:0005886">
    <property type="term" value="C:plasma membrane"/>
    <property type="evidence" value="ECO:0007669"/>
    <property type="project" value="UniProtKB-SubCell"/>
</dbReference>
<gene>
    <name evidence="12" type="ORF">DEACI_1538</name>
    <name evidence="11" type="ORF">DEACI_2262</name>
</gene>
<feature type="transmembrane region" description="Helical" evidence="9">
    <location>
        <begin position="208"/>
        <end position="234"/>
    </location>
</feature>
<reference evidence="11" key="2">
    <citation type="submission" date="2020-01" db="EMBL/GenBank/DDBJ databases">
        <authorList>
            <person name="Hornung B."/>
        </authorList>
    </citation>
    <scope>NUCLEOTIDE SEQUENCE</scope>
    <source>
        <strain evidence="11">PacBioINE</strain>
    </source>
</reference>
<organism evidence="11">
    <name type="scientific">Acididesulfobacillus acetoxydans</name>
    <dbReference type="NCBI Taxonomy" id="1561005"/>
    <lineage>
        <taxon>Bacteria</taxon>
        <taxon>Bacillati</taxon>
        <taxon>Bacillota</taxon>
        <taxon>Clostridia</taxon>
        <taxon>Eubacteriales</taxon>
        <taxon>Peptococcaceae</taxon>
        <taxon>Acididesulfobacillus</taxon>
    </lineage>
</organism>
<keyword evidence="7 9" id="KW-0472">Membrane</keyword>
<evidence type="ECO:0000256" key="9">
    <source>
        <dbReference type="SAM" id="Phobius"/>
    </source>
</evidence>
<dbReference type="InterPro" id="IPR042094">
    <property type="entry name" value="T2SS_GspF_sf"/>
</dbReference>
<evidence type="ECO:0000256" key="3">
    <source>
        <dbReference type="ARBA" id="ARBA00022448"/>
    </source>
</evidence>